<comment type="subcellular location">
    <subcellularLocation>
        <location evidence="1">Membrane</location>
        <topology evidence="1">Multi-pass membrane protein</topology>
    </subcellularLocation>
</comment>
<feature type="transmembrane region" description="Helical" evidence="6">
    <location>
        <begin position="128"/>
        <end position="149"/>
    </location>
</feature>
<dbReference type="OrthoDB" id="5242957at2"/>
<keyword evidence="3 6" id="KW-0812">Transmembrane</keyword>
<feature type="transmembrane region" description="Helical" evidence="6">
    <location>
        <begin position="222"/>
        <end position="244"/>
    </location>
</feature>
<reference evidence="7" key="2">
    <citation type="submission" date="2021-03" db="EMBL/GenBank/DDBJ databases">
        <title>Human Oral Microbial Genomes.</title>
        <authorList>
            <person name="Johnston C.D."/>
            <person name="Chen T."/>
            <person name="Dewhirst F.E."/>
        </authorList>
    </citation>
    <scope>NUCLEOTIDE SEQUENCE</scope>
    <source>
        <strain evidence="7">F0714</strain>
    </source>
</reference>
<name>A0A3N4D1W4_9ACTN</name>
<sequence>MSVPFWIWVLTLLLIAGLLAFDFFAHVRRAHAPTLKEATVWSIIYVGLAILFGVAVTIFGGVEMGTQYFNGWLLEKALSVDNLFVFLVIMGSFAVPRQDQQKALLFGIVFALLTRSGFIALGKAMLEAWSWTFYIFGLVLMITAGRMLAPEDGESGDADNFVIRIAKKYLRTTDHYDGDKLFTIENGRKVLTPMLLVMIAIGGTDLLFALDSVPAVYGVTTNVYLVFTATAFSMMGLRQLYFLIDDLLDRLIYLKYGLTAVLGFIGIKLILHALNENNVPFINGGKHVDVWDIGDIDSLIVILTILTITVAVSLLSRKGLVASAIRSLDRRAHSYLHTEYHNTEEERDALYQEIVTREAELEKYNPKYVADYMHSSGLETTLEKVHKMHDDLA</sequence>
<feature type="transmembrane region" description="Helical" evidence="6">
    <location>
        <begin position="298"/>
        <end position="316"/>
    </location>
</feature>
<protein>
    <submittedName>
        <fullName evidence="8">Inner membrane protein alx</fullName>
    </submittedName>
    <submittedName>
        <fullName evidence="7">TerC family protein</fullName>
    </submittedName>
</protein>
<dbReference type="PANTHER" id="PTHR30238:SF0">
    <property type="entry name" value="THYLAKOID MEMBRANE PROTEIN TERC, CHLOROPLASTIC"/>
    <property type="match status" value="1"/>
</dbReference>
<dbReference type="GO" id="GO:0016020">
    <property type="term" value="C:membrane"/>
    <property type="evidence" value="ECO:0007669"/>
    <property type="project" value="UniProtKB-SubCell"/>
</dbReference>
<evidence type="ECO:0000313" key="8">
    <source>
        <dbReference type="EMBL" id="VEH71713.1"/>
    </source>
</evidence>
<feature type="transmembrane region" description="Helical" evidence="6">
    <location>
        <begin position="39"/>
        <end position="62"/>
    </location>
</feature>
<evidence type="ECO:0000256" key="1">
    <source>
        <dbReference type="ARBA" id="ARBA00004141"/>
    </source>
</evidence>
<organism evidence="8 9">
    <name type="scientific">Arachnia propionica</name>
    <dbReference type="NCBI Taxonomy" id="1750"/>
    <lineage>
        <taxon>Bacteria</taxon>
        <taxon>Bacillati</taxon>
        <taxon>Actinomycetota</taxon>
        <taxon>Actinomycetes</taxon>
        <taxon>Propionibacteriales</taxon>
        <taxon>Propionibacteriaceae</taxon>
        <taxon>Arachnia</taxon>
    </lineage>
</organism>
<feature type="transmembrane region" description="Helical" evidence="6">
    <location>
        <begin position="103"/>
        <end position="122"/>
    </location>
</feature>
<dbReference type="AlphaFoldDB" id="A0A3N4D1W4"/>
<keyword evidence="5 6" id="KW-0472">Membrane</keyword>
<keyword evidence="4 6" id="KW-1133">Transmembrane helix</keyword>
<comment type="similarity">
    <text evidence="2">Belongs to the TerC family.</text>
</comment>
<evidence type="ECO:0000256" key="3">
    <source>
        <dbReference type="ARBA" id="ARBA00022692"/>
    </source>
</evidence>
<feature type="transmembrane region" description="Helical" evidence="6">
    <location>
        <begin position="77"/>
        <end position="96"/>
    </location>
</feature>
<feature type="transmembrane region" description="Helical" evidence="6">
    <location>
        <begin position="190"/>
        <end position="210"/>
    </location>
</feature>
<evidence type="ECO:0000256" key="6">
    <source>
        <dbReference type="SAM" id="Phobius"/>
    </source>
</evidence>
<accession>A0A3N4D1W4</accession>
<evidence type="ECO:0000256" key="4">
    <source>
        <dbReference type="ARBA" id="ARBA00022989"/>
    </source>
</evidence>
<dbReference type="Pfam" id="PF03741">
    <property type="entry name" value="TerC"/>
    <property type="match status" value="1"/>
</dbReference>
<feature type="transmembrane region" description="Helical" evidence="6">
    <location>
        <begin position="6"/>
        <end position="27"/>
    </location>
</feature>
<evidence type="ECO:0000313" key="7">
    <source>
        <dbReference type="EMBL" id="QUC11187.1"/>
    </source>
</evidence>
<dbReference type="NCBIfam" id="TIGR03718">
    <property type="entry name" value="R_switched_Alx"/>
    <property type="match status" value="1"/>
</dbReference>
<dbReference type="Proteomes" id="UP000677180">
    <property type="component" value="Chromosome"/>
</dbReference>
<evidence type="ECO:0000256" key="2">
    <source>
        <dbReference type="ARBA" id="ARBA00007511"/>
    </source>
</evidence>
<dbReference type="RefSeq" id="WP_014848053.1">
    <property type="nucleotide sequence ID" value="NZ_CAUVFS010000026.1"/>
</dbReference>
<gene>
    <name evidence="8" type="primary">alx</name>
    <name evidence="7" type="ORF">J5A53_00310</name>
    <name evidence="8" type="ORF">NCTC12967_03040</name>
</gene>
<dbReference type="EMBL" id="LR134406">
    <property type="protein sequence ID" value="VEH71713.1"/>
    <property type="molecule type" value="Genomic_DNA"/>
</dbReference>
<dbReference type="PANTHER" id="PTHR30238">
    <property type="entry name" value="MEMBRANE BOUND PREDICTED REDOX MODULATOR"/>
    <property type="match status" value="1"/>
</dbReference>
<keyword evidence="9" id="KW-1185">Reference proteome</keyword>
<proteinExistence type="inferred from homology"/>
<feature type="transmembrane region" description="Helical" evidence="6">
    <location>
        <begin position="256"/>
        <end position="274"/>
    </location>
</feature>
<dbReference type="EMBL" id="CP072385">
    <property type="protein sequence ID" value="QUC11187.1"/>
    <property type="molecule type" value="Genomic_DNA"/>
</dbReference>
<dbReference type="Proteomes" id="UP000273044">
    <property type="component" value="Chromosome"/>
</dbReference>
<evidence type="ECO:0000256" key="5">
    <source>
        <dbReference type="ARBA" id="ARBA00023136"/>
    </source>
</evidence>
<dbReference type="InterPro" id="IPR005496">
    <property type="entry name" value="Integral_membrane_TerC"/>
</dbReference>
<dbReference type="InterPro" id="IPR022369">
    <property type="entry name" value="Integral_membrane_TerC_rswitch"/>
</dbReference>
<reference evidence="8 9" key="1">
    <citation type="submission" date="2018-12" db="EMBL/GenBank/DDBJ databases">
        <authorList>
            <consortium name="Pathogen Informatics"/>
        </authorList>
    </citation>
    <scope>NUCLEOTIDE SEQUENCE [LARGE SCALE GENOMIC DNA]</scope>
    <source>
        <strain evidence="8 9">NCTC12967</strain>
    </source>
</reference>
<dbReference type="OMA" id="AFDFFFH"/>
<evidence type="ECO:0000313" key="9">
    <source>
        <dbReference type="Proteomes" id="UP000273044"/>
    </source>
</evidence>